<organism evidence="1 2">
    <name type="scientific">Variovorax boronicumulans</name>
    <dbReference type="NCBI Taxonomy" id="436515"/>
    <lineage>
        <taxon>Bacteria</taxon>
        <taxon>Pseudomonadati</taxon>
        <taxon>Pseudomonadota</taxon>
        <taxon>Betaproteobacteria</taxon>
        <taxon>Burkholderiales</taxon>
        <taxon>Comamonadaceae</taxon>
        <taxon>Variovorax</taxon>
    </lineage>
</organism>
<accession>A0AAW8CTP6</accession>
<evidence type="ECO:0000313" key="1">
    <source>
        <dbReference type="EMBL" id="MDP9891226.1"/>
    </source>
</evidence>
<proteinExistence type="predicted"/>
<dbReference type="RefSeq" id="WP_307683600.1">
    <property type="nucleotide sequence ID" value="NZ_JAUSRD010000001.1"/>
</dbReference>
<dbReference type="Proteomes" id="UP001242045">
    <property type="component" value="Unassembled WGS sequence"/>
</dbReference>
<gene>
    <name evidence="1" type="ORF">J2W31_000322</name>
</gene>
<protein>
    <submittedName>
        <fullName evidence="1">Uncharacterized protein</fullName>
    </submittedName>
</protein>
<dbReference type="EMBL" id="JAUSRD010000001">
    <property type="protein sequence ID" value="MDP9891226.1"/>
    <property type="molecule type" value="Genomic_DNA"/>
</dbReference>
<dbReference type="AlphaFoldDB" id="A0AAW8CTP6"/>
<name>A0AAW8CTP6_9BURK</name>
<sequence>MPNPSIPKGFKIVTSGFGTDGPGGVKRTEVGGGRPRYGLDYDRGTQRYNVSIGMTAQRYSVWTVFFHHIIKKGAITFDMEIDSGFGLQVHACNIMPGTYSAERVGGSVTLVRFAVEAESRVYDLSASEAQAYIDLWNMEGDDLIQLLSRLAIFANVDTNVLDFD</sequence>
<comment type="caution">
    <text evidence="1">The sequence shown here is derived from an EMBL/GenBank/DDBJ whole genome shotgun (WGS) entry which is preliminary data.</text>
</comment>
<evidence type="ECO:0000313" key="2">
    <source>
        <dbReference type="Proteomes" id="UP001242045"/>
    </source>
</evidence>
<reference evidence="1" key="1">
    <citation type="submission" date="2023-07" db="EMBL/GenBank/DDBJ databases">
        <title>Sorghum-associated microbial communities from plants grown in Nebraska, USA.</title>
        <authorList>
            <person name="Schachtman D."/>
        </authorList>
    </citation>
    <scope>NUCLEOTIDE SEQUENCE</scope>
    <source>
        <strain evidence="1">DS3754</strain>
    </source>
</reference>